<dbReference type="Gene3D" id="1.10.490.10">
    <property type="entry name" value="Globins"/>
    <property type="match status" value="1"/>
</dbReference>
<dbReference type="HOGENOM" id="CLU_104957_4_0_7"/>
<dbReference type="RefSeq" id="WP_038454189.1">
    <property type="nucleotide sequence ID" value="NZ_CP009043.1"/>
</dbReference>
<name>A0A076F9T3_9BACT</name>
<dbReference type="KEGG" id="caj:CIG1485E_0898"/>
<reference evidence="2" key="1">
    <citation type="journal article" date="2014" name="Genome Announc.">
        <title>Complete Genome Sequence of Campylobacter iguaniorum Strain 1485ET, Isolated from a Bearded Dragon (Pogona vitticeps).</title>
        <authorList>
            <person name="Gilbert M.J."/>
            <person name="Miller W.G."/>
            <person name="Yee E."/>
            <person name="Kik M."/>
            <person name="Wagenaar J.A."/>
            <person name="Duim B."/>
        </authorList>
    </citation>
    <scope>NUCLEOTIDE SEQUENCE [LARGE SCALE GENOMIC DNA]</scope>
    <source>
        <strain evidence="2">1485E</strain>
    </source>
</reference>
<organism evidence="1 2">
    <name type="scientific">Campylobacter iguaniorum</name>
    <dbReference type="NCBI Taxonomy" id="1244531"/>
    <lineage>
        <taxon>Bacteria</taxon>
        <taxon>Pseudomonadati</taxon>
        <taxon>Campylobacterota</taxon>
        <taxon>Epsilonproteobacteria</taxon>
        <taxon>Campylobacterales</taxon>
        <taxon>Campylobacteraceae</taxon>
        <taxon>Campylobacter</taxon>
    </lineage>
</organism>
<dbReference type="STRING" id="1244531.CIG2463D_0897"/>
<dbReference type="GO" id="GO:0019825">
    <property type="term" value="F:oxygen binding"/>
    <property type="evidence" value="ECO:0007669"/>
    <property type="project" value="InterPro"/>
</dbReference>
<evidence type="ECO:0000313" key="1">
    <source>
        <dbReference type="EMBL" id="AII14736.1"/>
    </source>
</evidence>
<accession>A0A076F9T3</accession>
<dbReference type="Proteomes" id="UP000028486">
    <property type="component" value="Chromosome"/>
</dbReference>
<protein>
    <submittedName>
        <fullName evidence="1">Group III truncated hemoglobin</fullName>
    </submittedName>
</protein>
<dbReference type="GO" id="GO:0020037">
    <property type="term" value="F:heme binding"/>
    <property type="evidence" value="ECO:0007669"/>
    <property type="project" value="InterPro"/>
</dbReference>
<dbReference type="InterPro" id="IPR012292">
    <property type="entry name" value="Globin/Proto"/>
</dbReference>
<dbReference type="EMBL" id="CP009043">
    <property type="protein sequence ID" value="AII14736.1"/>
    <property type="molecule type" value="Genomic_DNA"/>
</dbReference>
<dbReference type="CDD" id="cd08916">
    <property type="entry name" value="TrHb3_P"/>
    <property type="match status" value="1"/>
</dbReference>
<dbReference type="SUPFAM" id="SSF46458">
    <property type="entry name" value="Globin-like"/>
    <property type="match status" value="1"/>
</dbReference>
<keyword evidence="2" id="KW-1185">Reference proteome</keyword>
<dbReference type="InterPro" id="IPR009050">
    <property type="entry name" value="Globin-like_sf"/>
</dbReference>
<gene>
    <name evidence="1" type="primary">ctb</name>
    <name evidence="1" type="ORF">CIG1485E_0898</name>
</gene>
<dbReference type="AlphaFoldDB" id="A0A076F9T3"/>
<sequence length="124" mass="14324">MRQKAINEASINDLMEVFYEKIRVDKDLGEIFNHAVGTSDEAWEAHKQKIGGFWSSVLLGSGVYTGNPLQKHFELPPFPREFFSIWLGLFEESLDEIYSQECKAVILQKAQMVANRFMNMLYTN</sequence>
<evidence type="ECO:0000313" key="2">
    <source>
        <dbReference type="Proteomes" id="UP000028486"/>
    </source>
</evidence>
<dbReference type="OrthoDB" id="25954at2"/>
<proteinExistence type="predicted"/>
<dbReference type="eggNOG" id="COG2346">
    <property type="taxonomic scope" value="Bacteria"/>
</dbReference>